<feature type="chain" id="PRO_5003418979" evidence="10">
    <location>
        <begin position="18"/>
        <end position="729"/>
    </location>
</feature>
<feature type="domain" description="Disintegrin" evidence="12">
    <location>
        <begin position="393"/>
        <end position="482"/>
    </location>
</feature>
<dbReference type="FunFam" id="4.10.70.10:FF:000001">
    <property type="entry name" value="Disintegrin and metalloproteinase domain-containing protein 22"/>
    <property type="match status" value="1"/>
</dbReference>
<evidence type="ECO:0000256" key="6">
    <source>
        <dbReference type="PROSITE-ProRule" id="PRU00068"/>
    </source>
</evidence>
<dbReference type="STRING" id="59463.ENSMLUP00000020511"/>
<evidence type="ECO:0000256" key="8">
    <source>
        <dbReference type="PROSITE-ProRule" id="PRU00276"/>
    </source>
</evidence>
<dbReference type="InterPro" id="IPR024079">
    <property type="entry name" value="MetalloPept_cat_dom_sf"/>
</dbReference>
<dbReference type="Pfam" id="PF08516">
    <property type="entry name" value="ADAM_CR"/>
    <property type="match status" value="1"/>
</dbReference>
<dbReference type="InterPro" id="IPR001762">
    <property type="entry name" value="Disintegrin_dom"/>
</dbReference>
<dbReference type="PROSITE" id="PS50214">
    <property type="entry name" value="DISINTEGRIN_2"/>
    <property type="match status" value="1"/>
</dbReference>
<dbReference type="PROSITE" id="PS50026">
    <property type="entry name" value="EGF_3"/>
    <property type="match status" value="1"/>
</dbReference>
<gene>
    <name evidence="14" type="primary">LOC102436434</name>
</gene>
<dbReference type="GO" id="GO:0007155">
    <property type="term" value="P:cell adhesion"/>
    <property type="evidence" value="ECO:0007669"/>
    <property type="project" value="TreeGrafter"/>
</dbReference>
<accession>G1Q9X8</accession>
<dbReference type="eggNOG" id="KOG3607">
    <property type="taxonomic scope" value="Eukaryota"/>
</dbReference>
<dbReference type="SUPFAM" id="SSF57552">
    <property type="entry name" value="Blood coagulation inhibitor (disintegrin)"/>
    <property type="match status" value="1"/>
</dbReference>
<evidence type="ECO:0000256" key="10">
    <source>
        <dbReference type="SAM" id="SignalP"/>
    </source>
</evidence>
<feature type="disulfide bond" evidence="7">
    <location>
        <begin position="644"/>
        <end position="653"/>
    </location>
</feature>
<dbReference type="EMBL" id="AAPE02012495">
    <property type="status" value="NOT_ANNOTATED_CDS"/>
    <property type="molecule type" value="Genomic_DNA"/>
</dbReference>
<keyword evidence="10" id="KW-0732">Signal</keyword>
<evidence type="ECO:0000259" key="13">
    <source>
        <dbReference type="PROSITE" id="PS50215"/>
    </source>
</evidence>
<keyword evidence="2 9" id="KW-0812">Transmembrane</keyword>
<dbReference type="InterPro" id="IPR034027">
    <property type="entry name" value="Reprolysin_adamalysin"/>
</dbReference>
<dbReference type="Gene3D" id="4.10.70.10">
    <property type="entry name" value="Disintegrin domain"/>
    <property type="match status" value="1"/>
</dbReference>
<organism evidence="14 15">
    <name type="scientific">Myotis lucifugus</name>
    <name type="common">Little brown bat</name>
    <dbReference type="NCBI Taxonomy" id="59463"/>
    <lineage>
        <taxon>Eukaryota</taxon>
        <taxon>Metazoa</taxon>
        <taxon>Chordata</taxon>
        <taxon>Craniata</taxon>
        <taxon>Vertebrata</taxon>
        <taxon>Euteleostomi</taxon>
        <taxon>Mammalia</taxon>
        <taxon>Eutheria</taxon>
        <taxon>Laurasiatheria</taxon>
        <taxon>Chiroptera</taxon>
        <taxon>Yangochiroptera</taxon>
        <taxon>Vespertilionidae</taxon>
        <taxon>Myotis</taxon>
    </lineage>
</organism>
<dbReference type="OMA" id="MKFFSSC"/>
<dbReference type="Gene3D" id="3.40.390.10">
    <property type="entry name" value="Collagenase (Catalytic Domain)"/>
    <property type="match status" value="1"/>
</dbReference>
<dbReference type="EMBL" id="AAPE02012497">
    <property type="status" value="NOT_ANNOTATED_CDS"/>
    <property type="molecule type" value="Genomic_DNA"/>
</dbReference>
<feature type="disulfide bond" evidence="6">
    <location>
        <begin position="454"/>
        <end position="474"/>
    </location>
</feature>
<dbReference type="InParanoid" id="G1Q9X8"/>
<dbReference type="EMBL" id="AAPE02012498">
    <property type="status" value="NOT_ANNOTATED_CDS"/>
    <property type="molecule type" value="Genomic_DNA"/>
</dbReference>
<keyword evidence="7" id="KW-0245">EGF-like domain</keyword>
<reference evidence="14 15" key="1">
    <citation type="journal article" date="2011" name="Nature">
        <title>A high-resolution map of human evolutionary constraint using 29 mammals.</title>
        <authorList>
            <person name="Lindblad-Toh K."/>
            <person name="Garber M."/>
            <person name="Zuk O."/>
            <person name="Lin M.F."/>
            <person name="Parker B.J."/>
            <person name="Washietl S."/>
            <person name="Kheradpour P."/>
            <person name="Ernst J."/>
            <person name="Jordan G."/>
            <person name="Mauceli E."/>
            <person name="Ward L.D."/>
            <person name="Lowe C.B."/>
            <person name="Holloway A.K."/>
            <person name="Clamp M."/>
            <person name="Gnerre S."/>
            <person name="Alfoldi J."/>
            <person name="Beal K."/>
            <person name="Chang J."/>
            <person name="Clawson H."/>
            <person name="Cuff J."/>
            <person name="Di Palma F."/>
            <person name="Fitzgerald S."/>
            <person name="Flicek P."/>
            <person name="Guttman M."/>
            <person name="Hubisz M.J."/>
            <person name="Jaffe D.B."/>
            <person name="Jungreis I."/>
            <person name="Kent W.J."/>
            <person name="Kostka D."/>
            <person name="Lara M."/>
            <person name="Martins A.L."/>
            <person name="Massingham T."/>
            <person name="Moltke I."/>
            <person name="Raney B.J."/>
            <person name="Rasmussen M.D."/>
            <person name="Robinson J."/>
            <person name="Stark A."/>
            <person name="Vilella A.J."/>
            <person name="Wen J."/>
            <person name="Xie X."/>
            <person name="Zody M.C."/>
            <person name="Baldwin J."/>
            <person name="Bloom T."/>
            <person name="Chin C.W."/>
            <person name="Heiman D."/>
            <person name="Nicol R."/>
            <person name="Nusbaum C."/>
            <person name="Young S."/>
            <person name="Wilkinson J."/>
            <person name="Worley K.C."/>
            <person name="Kovar C.L."/>
            <person name="Muzny D.M."/>
            <person name="Gibbs R.A."/>
            <person name="Cree A."/>
            <person name="Dihn H.H."/>
            <person name="Fowler G."/>
            <person name="Jhangiani S."/>
            <person name="Joshi V."/>
            <person name="Lee S."/>
            <person name="Lewis L.R."/>
            <person name="Nazareth L.V."/>
            <person name="Okwuonu G."/>
            <person name="Santibanez J."/>
            <person name="Warren W.C."/>
            <person name="Mardis E.R."/>
            <person name="Weinstock G.M."/>
            <person name="Wilson R.K."/>
            <person name="Delehaunty K."/>
            <person name="Dooling D."/>
            <person name="Fronik C."/>
            <person name="Fulton L."/>
            <person name="Fulton B."/>
            <person name="Graves T."/>
            <person name="Minx P."/>
            <person name="Sodergren E."/>
            <person name="Birney E."/>
            <person name="Margulies E.H."/>
            <person name="Herrero J."/>
            <person name="Green E.D."/>
            <person name="Haussler D."/>
            <person name="Siepel A."/>
            <person name="Goldman N."/>
            <person name="Pollard K.S."/>
            <person name="Pedersen J.S."/>
            <person name="Lander E.S."/>
            <person name="Kellis M."/>
        </authorList>
    </citation>
    <scope>NUCLEOTIDE SEQUENCE [LARGE SCALE GENOMIC DNA]</scope>
</reference>
<dbReference type="PROSITE" id="PS50215">
    <property type="entry name" value="ADAM_MEPRO"/>
    <property type="match status" value="1"/>
</dbReference>
<dbReference type="Pfam" id="PF00200">
    <property type="entry name" value="Disintegrin"/>
    <property type="match status" value="1"/>
</dbReference>
<dbReference type="GO" id="GO:0008584">
    <property type="term" value="P:male gonad development"/>
    <property type="evidence" value="ECO:0007669"/>
    <property type="project" value="TreeGrafter"/>
</dbReference>
<evidence type="ECO:0000259" key="12">
    <source>
        <dbReference type="PROSITE" id="PS50214"/>
    </source>
</evidence>
<dbReference type="Proteomes" id="UP000001074">
    <property type="component" value="Unassembled WGS sequence"/>
</dbReference>
<evidence type="ECO:0000256" key="9">
    <source>
        <dbReference type="SAM" id="Phobius"/>
    </source>
</evidence>
<feature type="signal peptide" evidence="10">
    <location>
        <begin position="1"/>
        <end position="17"/>
    </location>
</feature>
<keyword evidence="5 7" id="KW-1015">Disulfide bond</keyword>
<keyword evidence="4 9" id="KW-0472">Membrane</keyword>
<dbReference type="Pfam" id="PF01562">
    <property type="entry name" value="Pep_M12B_propep"/>
    <property type="match status" value="1"/>
</dbReference>
<dbReference type="InterPro" id="IPR036436">
    <property type="entry name" value="Disintegrin_dom_sf"/>
</dbReference>
<dbReference type="GO" id="GO:0006508">
    <property type="term" value="P:proteolysis"/>
    <property type="evidence" value="ECO:0007669"/>
    <property type="project" value="InterPro"/>
</dbReference>
<dbReference type="PANTHER" id="PTHR11905">
    <property type="entry name" value="ADAM A DISINTEGRIN AND METALLOPROTEASE DOMAIN"/>
    <property type="match status" value="1"/>
</dbReference>
<comment type="caution">
    <text evidence="7">Lacks conserved residue(s) required for the propagation of feature annotation.</text>
</comment>
<evidence type="ECO:0000256" key="2">
    <source>
        <dbReference type="ARBA" id="ARBA00022692"/>
    </source>
</evidence>
<dbReference type="GO" id="GO:0005886">
    <property type="term" value="C:plasma membrane"/>
    <property type="evidence" value="ECO:0007669"/>
    <property type="project" value="TreeGrafter"/>
</dbReference>
<evidence type="ECO:0000259" key="11">
    <source>
        <dbReference type="PROSITE" id="PS50026"/>
    </source>
</evidence>
<reference evidence="14" key="3">
    <citation type="submission" date="2025-09" db="UniProtKB">
        <authorList>
            <consortium name="Ensembl"/>
        </authorList>
    </citation>
    <scope>IDENTIFICATION</scope>
</reference>
<dbReference type="InterPro" id="IPR006586">
    <property type="entry name" value="ADAM_Cys-rich"/>
</dbReference>
<proteinExistence type="predicted"/>
<evidence type="ECO:0000313" key="14">
    <source>
        <dbReference type="Ensembl" id="ENSMLUP00000020511.1"/>
    </source>
</evidence>
<dbReference type="GO" id="GO:0004222">
    <property type="term" value="F:metalloendopeptidase activity"/>
    <property type="evidence" value="ECO:0007669"/>
    <property type="project" value="InterPro"/>
</dbReference>
<dbReference type="PROSITE" id="PS01186">
    <property type="entry name" value="EGF_2"/>
    <property type="match status" value="1"/>
</dbReference>
<dbReference type="FunCoup" id="G1Q9X8">
    <property type="interactions" value="2"/>
</dbReference>
<dbReference type="GO" id="GO:0007339">
    <property type="term" value="P:binding of sperm to zona pellucida"/>
    <property type="evidence" value="ECO:0007669"/>
    <property type="project" value="TreeGrafter"/>
</dbReference>
<dbReference type="PANTHER" id="PTHR11905:SF26">
    <property type="entry name" value="A DISINTEGRIN AND METALLOPEPTIDASE DOMAIN 3"/>
    <property type="match status" value="1"/>
</dbReference>
<evidence type="ECO:0000256" key="7">
    <source>
        <dbReference type="PROSITE-ProRule" id="PRU00076"/>
    </source>
</evidence>
<dbReference type="Pfam" id="PF01421">
    <property type="entry name" value="Reprolysin"/>
    <property type="match status" value="1"/>
</dbReference>
<evidence type="ECO:0000256" key="1">
    <source>
        <dbReference type="ARBA" id="ARBA00004167"/>
    </source>
</evidence>
<feature type="transmembrane region" description="Helical" evidence="9">
    <location>
        <begin position="693"/>
        <end position="714"/>
    </location>
</feature>
<feature type="disulfide bond" evidence="8">
    <location>
        <begin position="339"/>
        <end position="344"/>
    </location>
</feature>
<protein>
    <submittedName>
        <fullName evidence="14">A disintegrin and metallopeptidase domain 3-like</fullName>
    </submittedName>
</protein>
<dbReference type="GeneTree" id="ENSGT00940000162466"/>
<dbReference type="EMBL" id="AAPE02012496">
    <property type="status" value="NOT_ANNOTATED_CDS"/>
    <property type="molecule type" value="Genomic_DNA"/>
</dbReference>
<dbReference type="CDD" id="cd04269">
    <property type="entry name" value="ZnMc_adamalysin_II_like"/>
    <property type="match status" value="1"/>
</dbReference>
<comment type="subcellular location">
    <subcellularLocation>
        <location evidence="1">Membrane</location>
        <topology evidence="1">Single-pass membrane protein</topology>
    </subcellularLocation>
</comment>
<dbReference type="InterPro" id="IPR000742">
    <property type="entry name" value="EGF"/>
</dbReference>
<dbReference type="SMART" id="SM00608">
    <property type="entry name" value="ACR"/>
    <property type="match status" value="1"/>
</dbReference>
<dbReference type="AlphaFoldDB" id="G1Q9X8"/>
<feature type="domain" description="EGF-like" evidence="11">
    <location>
        <begin position="620"/>
        <end position="654"/>
    </location>
</feature>
<evidence type="ECO:0000256" key="4">
    <source>
        <dbReference type="ARBA" id="ARBA00023136"/>
    </source>
</evidence>
<feature type="domain" description="Peptidase M12B" evidence="13">
    <location>
        <begin position="186"/>
        <end position="383"/>
    </location>
</feature>
<dbReference type="EMBL" id="AAPE02012499">
    <property type="status" value="NOT_ANNOTATED_CDS"/>
    <property type="molecule type" value="Genomic_DNA"/>
</dbReference>
<name>G1Q9X8_MYOLU</name>
<keyword evidence="3 9" id="KW-1133">Transmembrane helix</keyword>
<dbReference type="SMART" id="SM00050">
    <property type="entry name" value="DISIN"/>
    <property type="match status" value="1"/>
</dbReference>
<reference evidence="14" key="2">
    <citation type="submission" date="2025-08" db="UniProtKB">
        <authorList>
            <consortium name="Ensembl"/>
        </authorList>
    </citation>
    <scope>IDENTIFICATION</scope>
</reference>
<dbReference type="InterPro" id="IPR002870">
    <property type="entry name" value="Peptidase_M12B_N"/>
</dbReference>
<evidence type="ECO:0000313" key="15">
    <source>
        <dbReference type="Proteomes" id="UP000001074"/>
    </source>
</evidence>
<keyword evidence="15" id="KW-1185">Reference proteome</keyword>
<evidence type="ECO:0000256" key="5">
    <source>
        <dbReference type="ARBA" id="ARBA00023157"/>
    </source>
</evidence>
<dbReference type="HOGENOM" id="CLU_012714_4_3_1"/>
<dbReference type="InterPro" id="IPR001590">
    <property type="entry name" value="Peptidase_M12B"/>
</dbReference>
<sequence length="729" mass="81741">MLFLLLILSGLGRLTFADHYLETSHLQITVPQKLGTTTNDVDVSETQVIYAIQINRKTYTLHLKKQLFLDPHFLVYTYESGTLYPDSSFKKRHCFYQGYAAEIPDSVVTLSTCSGLRGLLQLVNVSYGIEPLESTAMFEHMLYQINNNKADFLPLQDNYPMIQLGDQAYRILVKSEKKLDAALLTRTLKIQIFMDKALYDYMGSEVAVATEKIVYIFGLINTMFSQLKLTVMLTSLEIWSDQNKILCTGDANELLQRFVSWKGSNLFHRSHDMAFLLIYRDHPNYVGATYHGRACDPKLAAGIALYPKRISLEAFSVVMAQLLGVNLGLRYDDIYNCYCPGAACIMNPQAIRSCGVKLFSSCSVDEFKRVVSQPEFECLQNQTISKVVVQGRASECGNGIVEKGEQCDCGPPEECDFKKCCHTKNCTLTLAAECGGGPCCDRKTCLLFPRGRICRRSIDPCDFTEFCTGRSEYCVPDMKAIDLEPCNNKTAFCYKGVCRDPARQCAELFGKFAKGGTYLCAEEVNFMTDDFGNCHRGNCNFRDTMCAKIVCEWTHTRITKTRNFDVQYTYLGGHICMSAATRKDSKVTNPDNTYVTDGTICDENMFCLSGKCTFATNHKDLASCNASKLCNGHGVCNTKFNCQCDIGYSPPKCVRTLSSPGGSIDDGYWILPEGEVMDLKINKQHAAARKSGLLIGFCIFLSLFILIAIIALKWNKMKFLKRRKTISEG</sequence>
<dbReference type="SUPFAM" id="SSF55486">
    <property type="entry name" value="Metalloproteases ('zincins'), catalytic domain"/>
    <property type="match status" value="1"/>
</dbReference>
<evidence type="ECO:0000256" key="3">
    <source>
        <dbReference type="ARBA" id="ARBA00022989"/>
    </source>
</evidence>
<dbReference type="Ensembl" id="ENSMLUT00000029068.1">
    <property type="protein sequence ID" value="ENSMLUP00000020511.1"/>
    <property type="gene ID" value="ENSMLUG00000026491.1"/>
</dbReference>